<dbReference type="AlphaFoldDB" id="A0A6I4U0I1"/>
<dbReference type="EMBL" id="WTYR01000001">
    <property type="protein sequence ID" value="MXP09286.1"/>
    <property type="molecule type" value="Genomic_DNA"/>
</dbReference>
<dbReference type="PANTHER" id="PTHR46825">
    <property type="entry name" value="D-ALANYL-D-ALANINE-CARBOXYPEPTIDASE/ENDOPEPTIDASE AMPH"/>
    <property type="match status" value="1"/>
</dbReference>
<accession>A0A6I4U0I1</accession>
<evidence type="ECO:0000313" key="5">
    <source>
        <dbReference type="Proteomes" id="UP000429229"/>
    </source>
</evidence>
<evidence type="ECO:0000256" key="2">
    <source>
        <dbReference type="SAM" id="SignalP"/>
    </source>
</evidence>
<feature type="transmembrane region" description="Helical" evidence="1">
    <location>
        <begin position="395"/>
        <end position="419"/>
    </location>
</feature>
<proteinExistence type="predicted"/>
<feature type="transmembrane region" description="Helical" evidence="1">
    <location>
        <begin position="364"/>
        <end position="383"/>
    </location>
</feature>
<name>A0A6I4U0I1_9SPHN</name>
<organism evidence="4 5">
    <name type="scientific">Alteriqipengyuania halimionae</name>
    <dbReference type="NCBI Taxonomy" id="1926630"/>
    <lineage>
        <taxon>Bacteria</taxon>
        <taxon>Pseudomonadati</taxon>
        <taxon>Pseudomonadota</taxon>
        <taxon>Alphaproteobacteria</taxon>
        <taxon>Sphingomonadales</taxon>
        <taxon>Erythrobacteraceae</taxon>
        <taxon>Alteriqipengyuania</taxon>
    </lineage>
</organism>
<dbReference type="GO" id="GO:0016787">
    <property type="term" value="F:hydrolase activity"/>
    <property type="evidence" value="ECO:0007669"/>
    <property type="project" value="UniProtKB-KW"/>
</dbReference>
<dbReference type="PANTHER" id="PTHR46825:SF9">
    <property type="entry name" value="BETA-LACTAMASE-RELATED DOMAIN-CONTAINING PROTEIN"/>
    <property type="match status" value="1"/>
</dbReference>
<evidence type="ECO:0000259" key="3">
    <source>
        <dbReference type="Pfam" id="PF00144"/>
    </source>
</evidence>
<comment type="caution">
    <text evidence="4">The sequence shown here is derived from an EMBL/GenBank/DDBJ whole genome shotgun (WGS) entry which is preliminary data.</text>
</comment>
<evidence type="ECO:0000313" key="4">
    <source>
        <dbReference type="EMBL" id="MXP09286.1"/>
    </source>
</evidence>
<dbReference type="RefSeq" id="WP_160615995.1">
    <property type="nucleotide sequence ID" value="NZ_WTYR01000001.1"/>
</dbReference>
<keyword evidence="5" id="KW-1185">Reference proteome</keyword>
<keyword evidence="1" id="KW-1133">Transmembrane helix</keyword>
<feature type="transmembrane region" description="Helical" evidence="1">
    <location>
        <begin position="439"/>
        <end position="458"/>
    </location>
</feature>
<dbReference type="InterPro" id="IPR001466">
    <property type="entry name" value="Beta-lactam-related"/>
</dbReference>
<dbReference type="Pfam" id="PF00144">
    <property type="entry name" value="Beta-lactamase"/>
    <property type="match status" value="1"/>
</dbReference>
<feature type="domain" description="Beta-lactamase-related" evidence="3">
    <location>
        <begin position="25"/>
        <end position="335"/>
    </location>
</feature>
<protein>
    <submittedName>
        <fullName evidence="4">Serine hydrolase</fullName>
    </submittedName>
</protein>
<dbReference type="SUPFAM" id="SSF56601">
    <property type="entry name" value="beta-lactamase/transpeptidase-like"/>
    <property type="match status" value="1"/>
</dbReference>
<feature type="chain" id="PRO_5026260925" evidence="2">
    <location>
        <begin position="21"/>
        <end position="467"/>
    </location>
</feature>
<dbReference type="Gene3D" id="3.40.710.10">
    <property type="entry name" value="DD-peptidase/beta-lactamase superfamily"/>
    <property type="match status" value="1"/>
</dbReference>
<dbReference type="InterPro" id="IPR012338">
    <property type="entry name" value="Beta-lactam/transpept-like"/>
</dbReference>
<dbReference type="OrthoDB" id="9804448at2"/>
<dbReference type="InterPro" id="IPR050491">
    <property type="entry name" value="AmpC-like"/>
</dbReference>
<gene>
    <name evidence="4" type="ORF">GRI68_03735</name>
</gene>
<reference evidence="4 5" key="1">
    <citation type="submission" date="2019-12" db="EMBL/GenBank/DDBJ databases">
        <title>Genomic-based taxomic classification of the family Erythrobacteraceae.</title>
        <authorList>
            <person name="Xu L."/>
        </authorList>
    </citation>
    <scope>NUCLEOTIDE SEQUENCE [LARGE SCALE GENOMIC DNA]</scope>
    <source>
        <strain evidence="4 5">LMG 29519</strain>
    </source>
</reference>
<keyword evidence="2" id="KW-0732">Signal</keyword>
<keyword evidence="4" id="KW-0378">Hydrolase</keyword>
<dbReference type="Proteomes" id="UP000429229">
    <property type="component" value="Unassembled WGS sequence"/>
</dbReference>
<sequence length="467" mass="49710">MLRILALFALLMAIISPAAASELGDFVDARMEQSALPGVAWAVIEGDTVTTGARGTSDGTQPVTPDTPFLLGSISKSFTALAIMQLVEAGKIDPDAPVSDYLPDFKGRPAGAITIRQLLSHTSGYSTLQGNSAPTQTDTGADAIARRATWYAQQQPAYSPGPRWEYSNANYLILGRVIERVGGFPYPAYITANILRPIGMDHTYVSGDEQHTELAQGYSPWFGSMRRTGAPAPGLGSAPQGGIVSTANDFARYLRMMMNGRDDILSAAGKTRMLEPASDASPGYGFGWMLDAEDGSAYHTGLSPGFETIAAMIPAQRRGVVVLTNANGGMGFAETTDLRFGLVARALDLPQADDSGRTMRKINFLALAAAPLILLLAIVWAWAKRGALRSKRSSAFGRFSLWFPLLAMAAVAWVCLVLIPQLFGVSISTLAIYQPDMALLLKATAALGVVWAAIRLALAYSGRRANG</sequence>
<keyword evidence="1" id="KW-0472">Membrane</keyword>
<feature type="signal peptide" evidence="2">
    <location>
        <begin position="1"/>
        <end position="20"/>
    </location>
</feature>
<evidence type="ECO:0000256" key="1">
    <source>
        <dbReference type="SAM" id="Phobius"/>
    </source>
</evidence>
<keyword evidence="1" id="KW-0812">Transmembrane</keyword>